<dbReference type="GO" id="GO:0016491">
    <property type="term" value="F:oxidoreductase activity"/>
    <property type="evidence" value="ECO:0007669"/>
    <property type="project" value="UniProtKB-KW"/>
</dbReference>
<evidence type="ECO:0000259" key="2">
    <source>
        <dbReference type="Pfam" id="PF01266"/>
    </source>
</evidence>
<keyword evidence="1 3" id="KW-0560">Oxidoreductase</keyword>
<organism evidence="3 4">
    <name type="scientific">Dongia soli</name>
    <dbReference type="NCBI Taxonomy" id="600628"/>
    <lineage>
        <taxon>Bacteria</taxon>
        <taxon>Pseudomonadati</taxon>
        <taxon>Pseudomonadota</taxon>
        <taxon>Alphaproteobacteria</taxon>
        <taxon>Rhodospirillales</taxon>
        <taxon>Dongiaceae</taxon>
        <taxon>Dongia</taxon>
    </lineage>
</organism>
<dbReference type="Pfam" id="PF01266">
    <property type="entry name" value="DAO"/>
    <property type="match status" value="1"/>
</dbReference>
<comment type="caution">
    <text evidence="3">The sequence shown here is derived from an EMBL/GenBank/DDBJ whole genome shotgun (WGS) entry which is preliminary data.</text>
</comment>
<evidence type="ECO:0000313" key="4">
    <source>
        <dbReference type="Proteomes" id="UP001279642"/>
    </source>
</evidence>
<keyword evidence="4" id="KW-1185">Reference proteome</keyword>
<gene>
    <name evidence="3" type="ORF">SMD27_07490</name>
</gene>
<dbReference type="SUPFAM" id="SSF51905">
    <property type="entry name" value="FAD/NAD(P)-binding domain"/>
    <property type="match status" value="1"/>
</dbReference>
<accession>A0ABU5EAS3</accession>
<dbReference type="Gene3D" id="3.30.9.10">
    <property type="entry name" value="D-Amino Acid Oxidase, subunit A, domain 2"/>
    <property type="match status" value="1"/>
</dbReference>
<dbReference type="InterPro" id="IPR036188">
    <property type="entry name" value="FAD/NAD-bd_sf"/>
</dbReference>
<protein>
    <submittedName>
        <fullName evidence="3">FAD-binding oxidoreductase</fullName>
        <ecNumber evidence="3">1.-.-.-</ecNumber>
    </submittedName>
</protein>
<evidence type="ECO:0000313" key="3">
    <source>
        <dbReference type="EMBL" id="MDY0882680.1"/>
    </source>
</evidence>
<dbReference type="PANTHER" id="PTHR13847:SF281">
    <property type="entry name" value="FAD DEPENDENT OXIDOREDUCTASE DOMAIN-CONTAINING PROTEIN"/>
    <property type="match status" value="1"/>
</dbReference>
<name>A0ABU5EAS3_9PROT</name>
<dbReference type="EC" id="1.-.-.-" evidence="3"/>
<dbReference type="Gene3D" id="3.50.50.60">
    <property type="entry name" value="FAD/NAD(P)-binding domain"/>
    <property type="match status" value="1"/>
</dbReference>
<dbReference type="EMBL" id="JAXCLW010000002">
    <property type="protein sequence ID" value="MDY0882680.1"/>
    <property type="molecule type" value="Genomic_DNA"/>
</dbReference>
<dbReference type="PANTHER" id="PTHR13847">
    <property type="entry name" value="SARCOSINE DEHYDROGENASE-RELATED"/>
    <property type="match status" value="1"/>
</dbReference>
<evidence type="ECO:0000256" key="1">
    <source>
        <dbReference type="ARBA" id="ARBA00023002"/>
    </source>
</evidence>
<dbReference type="Proteomes" id="UP001279642">
    <property type="component" value="Unassembled WGS sequence"/>
</dbReference>
<dbReference type="InterPro" id="IPR006076">
    <property type="entry name" value="FAD-dep_OxRdtase"/>
</dbReference>
<proteinExistence type="predicted"/>
<sequence length="437" mass="46903">METKELRKSQLPKSLWAATAIPAAPEIQPLATDIRTEIAVIGSGFVGLNAALRLLERGHQVVVLDAAQPGWGASGRNGGQIIAGLKHDPDKLESLFGPDLGGRMIAAFGAAADQVFERVETYGIDCHAERSGWIYAAHGTKPLHNLVEPRHRQWQAHGAGGTLLTAAQISELVGCAPDTYAGGWLDRRGGVLQPLSYCRGLAQAVLAKGGAIYCQTSATRLVETTDGWTVSAGRFQIRADKVVLATNAHTDQLWPGLSRTIVPVTSFQIATKPLKANLSKTILPGNQGVTDTRRLLVYYRRDHTGRFVIGGRSPVDDDPQFSDAGSIQRLANRLFPQLDMSELNFVWSGRVAITKDRFPHLHILAPKLYTAIGCNGRGVAVGTVMGQVLGDLAAGAEPASVPFPVTAPAPFHLHGLRQAGIFALSRFYLLLDRLDAA</sequence>
<feature type="domain" description="FAD dependent oxidoreductase" evidence="2">
    <location>
        <begin position="38"/>
        <end position="392"/>
    </location>
</feature>
<reference evidence="3 4" key="1">
    <citation type="journal article" date="2016" name="Antonie Van Leeuwenhoek">
        <title>Dongia soli sp. nov., isolated from soil from Dokdo, Korea.</title>
        <authorList>
            <person name="Kim D.U."/>
            <person name="Lee H."/>
            <person name="Kim H."/>
            <person name="Kim S.G."/>
            <person name="Ka J.O."/>
        </authorList>
    </citation>
    <scope>NUCLEOTIDE SEQUENCE [LARGE SCALE GENOMIC DNA]</scope>
    <source>
        <strain evidence="3 4">D78</strain>
    </source>
</reference>
<dbReference type="RefSeq" id="WP_320507747.1">
    <property type="nucleotide sequence ID" value="NZ_JAXCLW010000002.1"/>
</dbReference>